<keyword evidence="2" id="KW-0472">Membrane</keyword>
<evidence type="ECO:0000256" key="1">
    <source>
        <dbReference type="ARBA" id="ARBA00007362"/>
    </source>
</evidence>
<evidence type="ECO:0000313" key="5">
    <source>
        <dbReference type="Proteomes" id="UP001206128"/>
    </source>
</evidence>
<dbReference type="SUPFAM" id="SSF103481">
    <property type="entry name" value="Multidrug resistance efflux transporter EmrE"/>
    <property type="match status" value="2"/>
</dbReference>
<evidence type="ECO:0000259" key="3">
    <source>
        <dbReference type="Pfam" id="PF00892"/>
    </source>
</evidence>
<keyword evidence="5" id="KW-1185">Reference proteome</keyword>
<organism evidence="4 5">
    <name type="scientific">Goodfellowiella coeruleoviolacea</name>
    <dbReference type="NCBI Taxonomy" id="334858"/>
    <lineage>
        <taxon>Bacteria</taxon>
        <taxon>Bacillati</taxon>
        <taxon>Actinomycetota</taxon>
        <taxon>Actinomycetes</taxon>
        <taxon>Pseudonocardiales</taxon>
        <taxon>Pseudonocardiaceae</taxon>
        <taxon>Goodfellowiella</taxon>
    </lineage>
</organism>
<feature type="transmembrane region" description="Helical" evidence="2">
    <location>
        <begin position="163"/>
        <end position="183"/>
    </location>
</feature>
<comment type="similarity">
    <text evidence="1">Belongs to the EamA transporter family.</text>
</comment>
<feature type="transmembrane region" description="Helical" evidence="2">
    <location>
        <begin position="222"/>
        <end position="241"/>
    </location>
</feature>
<dbReference type="PANTHER" id="PTHR22911">
    <property type="entry name" value="ACYL-MALONYL CONDENSING ENZYME-RELATED"/>
    <property type="match status" value="1"/>
</dbReference>
<feature type="transmembrane region" description="Helical" evidence="2">
    <location>
        <begin position="133"/>
        <end position="151"/>
    </location>
</feature>
<feature type="transmembrane region" description="Helical" evidence="2">
    <location>
        <begin position="253"/>
        <end position="272"/>
    </location>
</feature>
<feature type="domain" description="EamA" evidence="3">
    <location>
        <begin position="164"/>
        <end position="294"/>
    </location>
</feature>
<protein>
    <submittedName>
        <fullName evidence="4">Drug/metabolite transporter, DME family</fullName>
    </submittedName>
</protein>
<dbReference type="EMBL" id="JAMTCK010000010">
    <property type="protein sequence ID" value="MCP2167497.1"/>
    <property type="molecule type" value="Genomic_DNA"/>
</dbReference>
<evidence type="ECO:0000313" key="4">
    <source>
        <dbReference type="EMBL" id="MCP2167497.1"/>
    </source>
</evidence>
<keyword evidence="2" id="KW-1133">Transmembrane helix</keyword>
<dbReference type="Gene3D" id="1.10.3730.20">
    <property type="match status" value="1"/>
</dbReference>
<feature type="transmembrane region" description="Helical" evidence="2">
    <location>
        <begin position="190"/>
        <end position="210"/>
    </location>
</feature>
<name>A0AAE3KI20_9PSEU</name>
<accession>A0AAE3KI20</accession>
<feature type="domain" description="EamA" evidence="3">
    <location>
        <begin position="13"/>
        <end position="150"/>
    </location>
</feature>
<reference evidence="4" key="1">
    <citation type="submission" date="2022-06" db="EMBL/GenBank/DDBJ databases">
        <title>Genomic Encyclopedia of Archaeal and Bacterial Type Strains, Phase II (KMG-II): from individual species to whole genera.</title>
        <authorList>
            <person name="Goeker M."/>
        </authorList>
    </citation>
    <scope>NUCLEOTIDE SEQUENCE</scope>
    <source>
        <strain evidence="4">DSM 43935</strain>
    </source>
</reference>
<dbReference type="RefSeq" id="WP_253774444.1">
    <property type="nucleotide sequence ID" value="NZ_JAMTCK010000010.1"/>
</dbReference>
<dbReference type="AlphaFoldDB" id="A0AAE3KI20"/>
<feature type="transmembrane region" description="Helical" evidence="2">
    <location>
        <begin position="104"/>
        <end position="121"/>
    </location>
</feature>
<comment type="caution">
    <text evidence="4">The sequence shown here is derived from an EMBL/GenBank/DDBJ whole genome shotgun (WGS) entry which is preliminary data.</text>
</comment>
<feature type="transmembrane region" description="Helical" evidence="2">
    <location>
        <begin position="278"/>
        <end position="297"/>
    </location>
</feature>
<proteinExistence type="inferred from homology"/>
<keyword evidence="2" id="KW-0812">Transmembrane</keyword>
<feature type="transmembrane region" description="Helical" evidence="2">
    <location>
        <begin position="41"/>
        <end position="60"/>
    </location>
</feature>
<dbReference type="PANTHER" id="PTHR22911:SF79">
    <property type="entry name" value="MOBA-LIKE NTP TRANSFERASE DOMAIN-CONTAINING PROTEIN"/>
    <property type="match status" value="1"/>
</dbReference>
<evidence type="ECO:0000256" key="2">
    <source>
        <dbReference type="SAM" id="Phobius"/>
    </source>
</evidence>
<dbReference type="GO" id="GO:0016020">
    <property type="term" value="C:membrane"/>
    <property type="evidence" value="ECO:0007669"/>
    <property type="project" value="InterPro"/>
</dbReference>
<sequence>MRATRCAAPAGRGWLAISAAAVCWGTGGAAAAILFQTSGLGPVAVTFWRFAIAAAALVLVRLAQRQNSPLPHGEPRSGRAVVITGCCLAVSQATYFGAVDAAGVSLGTLVAVGASPVLTAVGSRCFLGEPLTARGLAAIGIASGGLTLLVVGSHQAPAGSSPLLGAALALVCAVAYSAVTLLGRSGRGGGASLGAFTAGAVCLAPAAGWLGLWTPEASTVSAVGWLLLLGVVNTLIAYRWYFTGLATVPAATAAVIVLLEPVAATGIGVIALGERLTGPAAVGGGLLLAALIVLARASKG</sequence>
<dbReference type="InterPro" id="IPR000620">
    <property type="entry name" value="EamA_dom"/>
</dbReference>
<dbReference type="Proteomes" id="UP001206128">
    <property type="component" value="Unassembled WGS sequence"/>
</dbReference>
<feature type="transmembrane region" description="Helical" evidence="2">
    <location>
        <begin position="80"/>
        <end position="98"/>
    </location>
</feature>
<gene>
    <name evidence="4" type="ORF">LX83_004370</name>
</gene>
<dbReference type="InterPro" id="IPR037185">
    <property type="entry name" value="EmrE-like"/>
</dbReference>
<dbReference type="Pfam" id="PF00892">
    <property type="entry name" value="EamA"/>
    <property type="match status" value="2"/>
</dbReference>